<accession>A0A381R4R8</accession>
<sequence length="37" mass="4180">MATVIEILVIIKDLYMSSSAVVTVSKQFNNISYYIPK</sequence>
<name>A0A381R4R8_9ZZZZ</name>
<organism evidence="1">
    <name type="scientific">marine metagenome</name>
    <dbReference type="NCBI Taxonomy" id="408172"/>
    <lineage>
        <taxon>unclassified sequences</taxon>
        <taxon>metagenomes</taxon>
        <taxon>ecological metagenomes</taxon>
    </lineage>
</organism>
<evidence type="ECO:0000313" key="1">
    <source>
        <dbReference type="EMBL" id="SUZ84827.1"/>
    </source>
</evidence>
<gene>
    <name evidence="1" type="ORF">METZ01_LOCUS37681</name>
</gene>
<dbReference type="AlphaFoldDB" id="A0A381R4R8"/>
<reference evidence="1" key="1">
    <citation type="submission" date="2018-05" db="EMBL/GenBank/DDBJ databases">
        <authorList>
            <person name="Lanie J.A."/>
            <person name="Ng W.-L."/>
            <person name="Kazmierczak K.M."/>
            <person name="Andrzejewski T.M."/>
            <person name="Davidsen T.M."/>
            <person name="Wayne K.J."/>
            <person name="Tettelin H."/>
            <person name="Glass J.I."/>
            <person name="Rusch D."/>
            <person name="Podicherti R."/>
            <person name="Tsui H.-C.T."/>
            <person name="Winkler M.E."/>
        </authorList>
    </citation>
    <scope>NUCLEOTIDE SEQUENCE</scope>
</reference>
<protein>
    <submittedName>
        <fullName evidence="1">Uncharacterized protein</fullName>
    </submittedName>
</protein>
<proteinExistence type="predicted"/>
<dbReference type="EMBL" id="UINC01001608">
    <property type="protein sequence ID" value="SUZ84827.1"/>
    <property type="molecule type" value="Genomic_DNA"/>
</dbReference>